<dbReference type="EMBL" id="NXEJ01000013">
    <property type="protein sequence ID" value="POO48753.1"/>
    <property type="molecule type" value="Genomic_DNA"/>
</dbReference>
<gene>
    <name evidence="1" type="ORF">CPJ18_25540</name>
</gene>
<accession>A0AAE5VMA4</accession>
<sequence length="61" mass="7362">MKLLTRFKRSAMCLFLIHENQAIKMRFDIESYRRRTTSGFHPLSNRFFEEVTSFRFNSDGP</sequence>
<dbReference type="AlphaFoldDB" id="A0AAE5VMA4"/>
<protein>
    <submittedName>
        <fullName evidence="1">Uncharacterized protein</fullName>
    </submittedName>
</protein>
<evidence type="ECO:0000313" key="2">
    <source>
        <dbReference type="Proteomes" id="UP000237447"/>
    </source>
</evidence>
<reference evidence="1 2" key="1">
    <citation type="journal article" date="2018" name="Syst. Appl. Microbiol.">
        <title>Agrobacterium rosae sp. nov., isolated from galls on different agricultural crops.</title>
        <authorList>
            <person name="Kuzmanovic N."/>
            <person name="Pulawska J."/>
            <person name="Smalla K."/>
            <person name="Nesme X."/>
        </authorList>
    </citation>
    <scope>NUCLEOTIDE SEQUENCE [LARGE SCALE GENOMIC DNA]</scope>
    <source>
        <strain evidence="1 2">NCPPB 1650</strain>
    </source>
</reference>
<geneLocation type="plasmid" evidence="1">
    <name>pTi</name>
</geneLocation>
<keyword evidence="1" id="KW-0614">Plasmid</keyword>
<name>A0AAE5VMA4_9HYPH</name>
<dbReference type="Proteomes" id="UP000237447">
    <property type="component" value="Unassembled WGS sequence"/>
</dbReference>
<comment type="caution">
    <text evidence="1">The sequence shown here is derived from an EMBL/GenBank/DDBJ whole genome shotgun (WGS) entry which is preliminary data.</text>
</comment>
<proteinExistence type="predicted"/>
<organism evidence="1 2">
    <name type="scientific">Agrobacterium rosae</name>
    <dbReference type="NCBI Taxonomy" id="1972867"/>
    <lineage>
        <taxon>Bacteria</taxon>
        <taxon>Pseudomonadati</taxon>
        <taxon>Pseudomonadota</taxon>
        <taxon>Alphaproteobacteria</taxon>
        <taxon>Hyphomicrobiales</taxon>
        <taxon>Rhizobiaceae</taxon>
        <taxon>Rhizobium/Agrobacterium group</taxon>
        <taxon>Agrobacterium</taxon>
    </lineage>
</organism>
<evidence type="ECO:0000313" key="1">
    <source>
        <dbReference type="EMBL" id="POO48753.1"/>
    </source>
</evidence>